<evidence type="ECO:0000259" key="1">
    <source>
        <dbReference type="Pfam" id="PF12770"/>
    </source>
</evidence>
<dbReference type="InterPro" id="IPR024983">
    <property type="entry name" value="CHAT_dom"/>
</dbReference>
<dbReference type="Pfam" id="PF12770">
    <property type="entry name" value="CHAT"/>
    <property type="match status" value="1"/>
</dbReference>
<dbReference type="EMBL" id="BA000039">
    <property type="protein sequence ID" value="BAC07621.1"/>
    <property type="molecule type" value="Genomic_DNA"/>
</dbReference>
<name>Q8DMP3_THEVB</name>
<reference evidence="2 3" key="1">
    <citation type="journal article" date="2002" name="DNA Res.">
        <title>Complete genome structure of the thermophilic cyanobacterium Thermosynechococcus elongatus BP-1.</title>
        <authorList>
            <person name="Nakamura Y."/>
            <person name="Kaneko T."/>
            <person name="Sato S."/>
            <person name="Ikeuchi M."/>
            <person name="Katoh H."/>
            <person name="Sasamoto S."/>
            <person name="Watanabe A."/>
            <person name="Iriguchi M."/>
            <person name="Kawashima K."/>
            <person name="Kimura T."/>
            <person name="Kishida Y."/>
            <person name="Kiyokawa C."/>
            <person name="Kohara M."/>
            <person name="Matsumoto M."/>
            <person name="Matsuno A."/>
            <person name="Nakazaki N."/>
            <person name="Shimpo S."/>
            <person name="Sugimoto M."/>
            <person name="Takeuchi C."/>
            <person name="Yamada M."/>
            <person name="Tabata S."/>
        </authorList>
    </citation>
    <scope>NUCLEOTIDE SEQUENCE [LARGE SCALE GENOMIC DNA]</scope>
    <source>
        <strain evidence="3">IAM M-273 / NIES-2133 / BP-1</strain>
    </source>
</reference>
<sequence length="98" mass="10555">MTPTTNGTGTTVSDEGALILMTAFYGNLRTAPIKAEALRQPQLAMIHQQVVVEESHRHSAGLWGALSIPLPQAVQTRGGRLLSHASFWAAFTMIGSPW</sequence>
<protein>
    <submittedName>
        <fullName evidence="2">Tsl0068 protein</fullName>
    </submittedName>
</protein>
<keyword evidence="3" id="KW-1185">Reference proteome</keyword>
<dbReference type="eggNOG" id="COG4995">
    <property type="taxonomic scope" value="Bacteria"/>
</dbReference>
<proteinExistence type="predicted"/>
<feature type="domain" description="CHAT" evidence="1">
    <location>
        <begin position="11"/>
        <end position="96"/>
    </location>
</feature>
<dbReference type="KEGG" id="tel:tsl0068"/>
<accession>Q8DMP3</accession>
<dbReference type="RefSeq" id="WP_011055923.1">
    <property type="nucleotide sequence ID" value="NC_004113.1"/>
</dbReference>
<organism evidence="2 3">
    <name type="scientific">Thermosynechococcus vestitus (strain NIES-2133 / IAM M-273 / BP-1)</name>
    <dbReference type="NCBI Taxonomy" id="197221"/>
    <lineage>
        <taxon>Bacteria</taxon>
        <taxon>Bacillati</taxon>
        <taxon>Cyanobacteriota</taxon>
        <taxon>Cyanophyceae</taxon>
        <taxon>Acaryochloridales</taxon>
        <taxon>Thermosynechococcaceae</taxon>
        <taxon>Thermosynechococcus</taxon>
    </lineage>
</organism>
<dbReference type="EnsemblBacteria" id="BAC07621">
    <property type="protein sequence ID" value="BAC07621"/>
    <property type="gene ID" value="BAC07621"/>
</dbReference>
<dbReference type="PATRIC" id="fig|197221.4.peg.69"/>
<dbReference type="AlphaFoldDB" id="Q8DMP3"/>
<gene>
    <name evidence="2" type="ordered locus">tsl0068</name>
</gene>
<dbReference type="Proteomes" id="UP000000440">
    <property type="component" value="Chromosome"/>
</dbReference>
<evidence type="ECO:0000313" key="3">
    <source>
        <dbReference type="Proteomes" id="UP000000440"/>
    </source>
</evidence>
<evidence type="ECO:0000313" key="2">
    <source>
        <dbReference type="EMBL" id="BAC07621.1"/>
    </source>
</evidence>